<evidence type="ECO:0000256" key="1">
    <source>
        <dbReference type="SAM" id="MobiDB-lite"/>
    </source>
</evidence>
<organism evidence="3">
    <name type="scientific">Chaetomium thermophilum (strain DSM 1495 / CBS 144.50 / IMI 039719)</name>
    <name type="common">Thermochaetoides thermophila</name>
    <dbReference type="NCBI Taxonomy" id="759272"/>
    <lineage>
        <taxon>Eukaryota</taxon>
        <taxon>Fungi</taxon>
        <taxon>Dikarya</taxon>
        <taxon>Ascomycota</taxon>
        <taxon>Pezizomycotina</taxon>
        <taxon>Sordariomycetes</taxon>
        <taxon>Sordariomycetidae</taxon>
        <taxon>Sordariales</taxon>
        <taxon>Chaetomiaceae</taxon>
        <taxon>Thermochaetoides</taxon>
    </lineage>
</organism>
<dbReference type="GeneID" id="18257604"/>
<gene>
    <name evidence="2" type="ORF">CTHT_0035660</name>
</gene>
<dbReference type="EMBL" id="GL988041">
    <property type="protein sequence ID" value="EGS21700.1"/>
    <property type="molecule type" value="Genomic_DNA"/>
</dbReference>
<reference evidence="2 3" key="1">
    <citation type="journal article" date="2011" name="Cell">
        <title>Insight into structure and assembly of the nuclear pore complex by utilizing the genome of a eukaryotic thermophile.</title>
        <authorList>
            <person name="Amlacher S."/>
            <person name="Sarges P."/>
            <person name="Flemming D."/>
            <person name="van Noort V."/>
            <person name="Kunze R."/>
            <person name="Devos D.P."/>
            <person name="Arumugam M."/>
            <person name="Bork P."/>
            <person name="Hurt E."/>
        </authorList>
    </citation>
    <scope>NUCLEOTIDE SEQUENCE [LARGE SCALE GENOMIC DNA]</scope>
    <source>
        <strain evidence="3">DSM 1495 / CBS 144.50 / IMI 039719</strain>
    </source>
</reference>
<feature type="compositionally biased region" description="Low complexity" evidence="1">
    <location>
        <begin position="41"/>
        <end position="51"/>
    </location>
</feature>
<evidence type="ECO:0000313" key="3">
    <source>
        <dbReference type="Proteomes" id="UP000008066"/>
    </source>
</evidence>
<feature type="region of interest" description="Disordered" evidence="1">
    <location>
        <begin position="1"/>
        <end position="58"/>
    </location>
</feature>
<sequence>MSDAFPEGGDLSTMAKEGTKVPSKPSMPEATPSAQSKTTKSKAASGGISSSPEELQDEDIVTAVGGEIPEDLGRWGAKAPVSLGPTLRFNVVSTRGRTSSTAEAMELALQIPIALSLSPHLV</sequence>
<proteinExistence type="predicted"/>
<name>G0S702_CHATD</name>
<accession>G0S702</accession>
<keyword evidence="3" id="KW-1185">Reference proteome</keyword>
<evidence type="ECO:0000313" key="2">
    <source>
        <dbReference type="EMBL" id="EGS21700.1"/>
    </source>
</evidence>
<dbReference type="KEGG" id="cthr:CTHT_0035660"/>
<dbReference type="HOGENOM" id="CLU_2026459_0_0_1"/>
<dbReference type="RefSeq" id="XP_006693996.1">
    <property type="nucleotide sequence ID" value="XM_006693933.1"/>
</dbReference>
<dbReference type="AlphaFoldDB" id="G0S702"/>
<protein>
    <submittedName>
        <fullName evidence="2">Uncharacterized protein</fullName>
    </submittedName>
</protein>
<dbReference type="Proteomes" id="UP000008066">
    <property type="component" value="Unassembled WGS sequence"/>
</dbReference>